<dbReference type="Gene3D" id="3.40.50.200">
    <property type="entry name" value="Peptidase S8/S53 domain"/>
    <property type="match status" value="1"/>
</dbReference>
<proteinExistence type="inferred from homology"/>
<organism evidence="7 8">
    <name type="scientific">Volvox africanus</name>
    <dbReference type="NCBI Taxonomy" id="51714"/>
    <lineage>
        <taxon>Eukaryota</taxon>
        <taxon>Viridiplantae</taxon>
        <taxon>Chlorophyta</taxon>
        <taxon>core chlorophytes</taxon>
        <taxon>Chlorophyceae</taxon>
        <taxon>CS clade</taxon>
        <taxon>Chlamydomonadales</taxon>
        <taxon>Volvocaceae</taxon>
        <taxon>Volvox</taxon>
    </lineage>
</organism>
<evidence type="ECO:0000256" key="1">
    <source>
        <dbReference type="ARBA" id="ARBA00011073"/>
    </source>
</evidence>
<dbReference type="InterPro" id="IPR051048">
    <property type="entry name" value="Peptidase_S8/S53_subtilisin"/>
</dbReference>
<accession>A0ABQ5RTJ6</accession>
<dbReference type="PROSITE" id="PS00137">
    <property type="entry name" value="SUBTILASE_HIS"/>
    <property type="match status" value="1"/>
</dbReference>
<dbReference type="PANTHER" id="PTHR43399:SF4">
    <property type="entry name" value="CELL WALL-ASSOCIATED PROTEASE"/>
    <property type="match status" value="1"/>
</dbReference>
<name>A0ABQ5RTJ6_9CHLO</name>
<feature type="active site" description="Charge relay system" evidence="5">
    <location>
        <position position="112"/>
    </location>
</feature>
<dbReference type="PROSITE" id="PS51892">
    <property type="entry name" value="SUBTILASE"/>
    <property type="match status" value="1"/>
</dbReference>
<dbReference type="Pfam" id="PF00082">
    <property type="entry name" value="Peptidase_S8"/>
    <property type="match status" value="1"/>
</dbReference>
<dbReference type="InterPro" id="IPR023828">
    <property type="entry name" value="Peptidase_S8_Ser-AS"/>
</dbReference>
<feature type="active site" description="Charge relay system" evidence="5">
    <location>
        <position position="186"/>
    </location>
</feature>
<gene>
    <name evidence="7" type="ORF">VaNZ11_002579</name>
</gene>
<dbReference type="Proteomes" id="UP001165090">
    <property type="component" value="Unassembled WGS sequence"/>
</dbReference>
<evidence type="ECO:0000313" key="7">
    <source>
        <dbReference type="EMBL" id="GLI60426.1"/>
    </source>
</evidence>
<dbReference type="PANTHER" id="PTHR43399">
    <property type="entry name" value="SUBTILISIN-RELATED"/>
    <property type="match status" value="1"/>
</dbReference>
<dbReference type="InterPro" id="IPR015500">
    <property type="entry name" value="Peptidase_S8_subtilisin-rel"/>
</dbReference>
<keyword evidence="8" id="KW-1185">Reference proteome</keyword>
<dbReference type="PRINTS" id="PR00723">
    <property type="entry name" value="SUBTILISIN"/>
</dbReference>
<dbReference type="PROSITE" id="PS00138">
    <property type="entry name" value="SUBTILASE_SER"/>
    <property type="match status" value="1"/>
</dbReference>
<dbReference type="InterPro" id="IPR036852">
    <property type="entry name" value="Peptidase_S8/S53_dom_sf"/>
</dbReference>
<comment type="caution">
    <text evidence="7">The sequence shown here is derived from an EMBL/GenBank/DDBJ whole genome shotgun (WGS) entry which is preliminary data.</text>
</comment>
<keyword evidence="4 5" id="KW-0720">Serine protease</keyword>
<comment type="similarity">
    <text evidence="1 5">Belongs to the peptidase S8 family.</text>
</comment>
<dbReference type="InterPro" id="IPR000209">
    <property type="entry name" value="Peptidase_S8/S53_dom"/>
</dbReference>
<reference evidence="7 8" key="1">
    <citation type="journal article" date="2023" name="IScience">
        <title>Expanded male sex-determining region conserved during the evolution of homothallism in the green alga Volvox.</title>
        <authorList>
            <person name="Yamamoto K."/>
            <person name="Matsuzaki R."/>
            <person name="Mahakham W."/>
            <person name="Heman W."/>
            <person name="Sekimoto H."/>
            <person name="Kawachi M."/>
            <person name="Minakuchi Y."/>
            <person name="Toyoda A."/>
            <person name="Nozaki H."/>
        </authorList>
    </citation>
    <scope>NUCLEOTIDE SEQUENCE [LARGE SCALE GENOMIC DNA]</scope>
    <source>
        <strain evidence="7 8">NIES-4468</strain>
    </source>
</reference>
<evidence type="ECO:0000259" key="6">
    <source>
        <dbReference type="Pfam" id="PF00082"/>
    </source>
</evidence>
<keyword evidence="3 5" id="KW-0378">Hydrolase</keyword>
<dbReference type="InterPro" id="IPR022398">
    <property type="entry name" value="Peptidase_S8_His-AS"/>
</dbReference>
<evidence type="ECO:0000256" key="3">
    <source>
        <dbReference type="ARBA" id="ARBA00022801"/>
    </source>
</evidence>
<dbReference type="SUPFAM" id="SSF52743">
    <property type="entry name" value="Subtilisin-like"/>
    <property type="match status" value="1"/>
</dbReference>
<evidence type="ECO:0000256" key="4">
    <source>
        <dbReference type="ARBA" id="ARBA00022825"/>
    </source>
</evidence>
<evidence type="ECO:0000256" key="5">
    <source>
        <dbReference type="PROSITE-ProRule" id="PRU01240"/>
    </source>
</evidence>
<protein>
    <recommendedName>
        <fullName evidence="6">Peptidase S8/S53 domain-containing protein</fullName>
    </recommendedName>
</protein>
<keyword evidence="2 5" id="KW-0645">Protease</keyword>
<feature type="active site" description="Charge relay system" evidence="5">
    <location>
        <position position="377"/>
    </location>
</feature>
<sequence>MALSNLQILEAVDEVILNTVLAEIKKRTDIEFVVRDFILWSPSTGLDGAVGGTSGRRLLQSSGSSSLDLNDPGLQTAYWFNKINVTGAWRLLGINTSDPQRQLSDVVIAVTDSGALVNHGDLIGSFWNNPDEIDDDLADNDNNTFIDDFYGAAFAAPLCSSLTNISRCGIGRNTSFWNGITDRVLHGTKIAGIIGAHPNNNFGLAGMAPNLRQMILKVTDESLGIVDPSYTFSDVIRAVDYAYGKGARIFSMSFGPNAKSLSDSNKDSWDKASAAYKSLFTKYNRAVFVAAAGNEWTNLDIIRARNFSYPPCTVGTPNVICVGGTTNNDTIFYAFVKNQDVGTNFGPNTVDMSAPGMSIYTTDSPYNGNFTVVSGTSYSTPMVAAAAGLVLAALGGQTRATPQTPALIKNLLVTSGDSLQSLQGFFRSGRRLNVGNAVAAALVLASTNRTVVQLARRFDGQLTANVTTNLAFQGWEYTWWKGTYTDGRFDSSDMNYTFEDFHIRSQPSSNFNILRYTTGYRLMATAMARIDSPGFYSIQYRASNLSQSRWQLTVGENPLVWTQSDNNSGTVDLIFPEAGFYNMTLWMYPDSPTSTLNFLWQMPGSPSSWTNPPLCWVINDVGSTSRYYDPNLTPKPALWHVVWNESDSGAIFNAENKGFFAQNKDPWLYRTMQTTVPDFSFATGMDLRNALYGTGGAPSNGQTVVYGYARANLRPRSYSTGMSFRLQGAHMRLYINDQMIFDFQNSSFIMIVTPCVTLQNNVSHELYLYFAARTDSYNPVGLTWASCNSTTVPTGTSGAYSSMSGSLATNYFWTPSSITNLPRGFRCDAWAGSYSATSLGTTPPYGTPSNLTWMYPRDCPAAYRNTTTNECRMQTKLKDLFPSISWPLWHIRCFTYYAGSITNGITGASVLSGVIYQHLAGVRVYYQPGDNVNQTNYAPYNTRFPSGTYQLYVIEWVAQSPQWNTAAAQTILDGGLDPNNNILTTNSTTMILPAATLASFTSAAI</sequence>
<evidence type="ECO:0000313" key="8">
    <source>
        <dbReference type="Proteomes" id="UP001165090"/>
    </source>
</evidence>
<feature type="domain" description="Peptidase S8/S53" evidence="6">
    <location>
        <begin position="105"/>
        <end position="419"/>
    </location>
</feature>
<evidence type="ECO:0000256" key="2">
    <source>
        <dbReference type="ARBA" id="ARBA00022670"/>
    </source>
</evidence>
<dbReference type="EMBL" id="BSDZ01000008">
    <property type="protein sequence ID" value="GLI60426.1"/>
    <property type="molecule type" value="Genomic_DNA"/>
</dbReference>